<feature type="transmembrane region" description="Helical" evidence="6">
    <location>
        <begin position="112"/>
        <end position="130"/>
    </location>
</feature>
<dbReference type="GO" id="GO:0016020">
    <property type="term" value="C:membrane"/>
    <property type="evidence" value="ECO:0007669"/>
    <property type="project" value="UniProtKB-SubCell"/>
</dbReference>
<evidence type="ECO:0000256" key="6">
    <source>
        <dbReference type="SAM" id="Phobius"/>
    </source>
</evidence>
<feature type="transmembrane region" description="Helical" evidence="6">
    <location>
        <begin position="173"/>
        <end position="195"/>
    </location>
</feature>
<feature type="transmembrane region" description="Helical" evidence="6">
    <location>
        <begin position="207"/>
        <end position="231"/>
    </location>
</feature>
<evidence type="ECO:0000313" key="7">
    <source>
        <dbReference type="EMBL" id="KAK9794030.1"/>
    </source>
</evidence>
<feature type="transmembrane region" description="Helical" evidence="6">
    <location>
        <begin position="283"/>
        <end position="306"/>
    </location>
</feature>
<keyword evidence="3 6" id="KW-1133">Transmembrane helix</keyword>
<evidence type="ECO:0008006" key="9">
    <source>
        <dbReference type="Google" id="ProtNLM"/>
    </source>
</evidence>
<sequence>MWGHWPVRRWFRILWCISAVGCLAALPFLVIEFKKTGFALHDEAWFISAIFVLLAIPVTIYEVAMHLEYFSRPALQIHVIRILWMVPIYAVDSWLALRFKSTRIYCNTIREFYEAFVIYSFFMYLLRYLHDEYGDVHTYFSTKEDVPHMWGVQWVLKPWAMGETFFWECKKGILNYVILRPLMTAVSVVATLCHVYGDGELRFDRAYLYVVAVNNFSQGWALYCLVLMYTATHSELAPIRPLSKFLVVKSVIFFSFWQSVAIALMVQFHIIRPTDFSYDVDDVAAGLQNFLICIEMFPAALVHAYAFPPRDYLDPSIQPRQGLRHSLKVMFDVRDVVDDMQIVVDDTVQRTTDNIAEAGRTAWSTARTTTNKALATPRSLMNAFGGRKAPYRLHSKPGDDDWLDEREEAADSEGLQQALLRGNQQERESKQ</sequence>
<evidence type="ECO:0000313" key="8">
    <source>
        <dbReference type="Proteomes" id="UP001465755"/>
    </source>
</evidence>
<dbReference type="SMART" id="SM01417">
    <property type="entry name" value="Solute_trans_a"/>
    <property type="match status" value="1"/>
</dbReference>
<feature type="transmembrane region" description="Helical" evidence="6">
    <location>
        <begin position="73"/>
        <end position="91"/>
    </location>
</feature>
<evidence type="ECO:0000256" key="4">
    <source>
        <dbReference type="ARBA" id="ARBA00023136"/>
    </source>
</evidence>
<evidence type="ECO:0000256" key="5">
    <source>
        <dbReference type="SAM" id="MobiDB-lite"/>
    </source>
</evidence>
<feature type="region of interest" description="Disordered" evidence="5">
    <location>
        <begin position="388"/>
        <end position="431"/>
    </location>
</feature>
<dbReference type="InterPro" id="IPR005178">
    <property type="entry name" value="Ostalpha/TMEM184C"/>
</dbReference>
<dbReference type="Pfam" id="PF03619">
    <property type="entry name" value="Solute_trans_a"/>
    <property type="match status" value="1"/>
</dbReference>
<feature type="compositionally biased region" description="Acidic residues" evidence="5">
    <location>
        <begin position="400"/>
        <end position="411"/>
    </location>
</feature>
<protein>
    <recommendedName>
        <fullName evidence="9">Transmembrane protein 184C</fullName>
    </recommendedName>
</protein>
<dbReference type="Proteomes" id="UP001465755">
    <property type="component" value="Unassembled WGS sequence"/>
</dbReference>
<evidence type="ECO:0000256" key="3">
    <source>
        <dbReference type="ARBA" id="ARBA00022989"/>
    </source>
</evidence>
<comment type="caution">
    <text evidence="7">The sequence shown here is derived from an EMBL/GenBank/DDBJ whole genome shotgun (WGS) entry which is preliminary data.</text>
</comment>
<feature type="transmembrane region" description="Helical" evidence="6">
    <location>
        <begin position="43"/>
        <end position="61"/>
    </location>
</feature>
<dbReference type="AlphaFoldDB" id="A0AAW1NR49"/>
<proteinExistence type="predicted"/>
<accession>A0AAW1NR49</accession>
<keyword evidence="4 6" id="KW-0472">Membrane</keyword>
<dbReference type="PANTHER" id="PTHR23423">
    <property type="entry name" value="ORGANIC SOLUTE TRANSPORTER-RELATED"/>
    <property type="match status" value="1"/>
</dbReference>
<evidence type="ECO:0000256" key="2">
    <source>
        <dbReference type="ARBA" id="ARBA00022692"/>
    </source>
</evidence>
<feature type="transmembrane region" description="Helical" evidence="6">
    <location>
        <begin position="251"/>
        <end position="271"/>
    </location>
</feature>
<reference evidence="7 8" key="1">
    <citation type="journal article" date="2024" name="Nat. Commun.">
        <title>Phylogenomics reveals the evolutionary origins of lichenization in chlorophyte algae.</title>
        <authorList>
            <person name="Puginier C."/>
            <person name="Libourel C."/>
            <person name="Otte J."/>
            <person name="Skaloud P."/>
            <person name="Haon M."/>
            <person name="Grisel S."/>
            <person name="Petersen M."/>
            <person name="Berrin J.G."/>
            <person name="Delaux P.M."/>
            <person name="Dal Grande F."/>
            <person name="Keller J."/>
        </authorList>
    </citation>
    <scope>NUCLEOTIDE SEQUENCE [LARGE SCALE GENOMIC DNA]</scope>
    <source>
        <strain evidence="7 8">SAG 2036</strain>
    </source>
</reference>
<gene>
    <name evidence="7" type="ORF">WJX73_006148</name>
</gene>
<dbReference type="EMBL" id="JALJOQ010000144">
    <property type="protein sequence ID" value="KAK9794030.1"/>
    <property type="molecule type" value="Genomic_DNA"/>
</dbReference>
<name>A0AAW1NR49_9CHLO</name>
<organism evidence="7 8">
    <name type="scientific">Symbiochloris irregularis</name>
    <dbReference type="NCBI Taxonomy" id="706552"/>
    <lineage>
        <taxon>Eukaryota</taxon>
        <taxon>Viridiplantae</taxon>
        <taxon>Chlorophyta</taxon>
        <taxon>core chlorophytes</taxon>
        <taxon>Trebouxiophyceae</taxon>
        <taxon>Trebouxiales</taxon>
        <taxon>Trebouxiaceae</taxon>
        <taxon>Symbiochloris</taxon>
    </lineage>
</organism>
<keyword evidence="8" id="KW-1185">Reference proteome</keyword>
<feature type="transmembrane region" description="Helical" evidence="6">
    <location>
        <begin position="12"/>
        <end position="31"/>
    </location>
</feature>
<comment type="subcellular location">
    <subcellularLocation>
        <location evidence="1">Membrane</location>
        <topology evidence="1">Multi-pass membrane protein</topology>
    </subcellularLocation>
</comment>
<keyword evidence="2 6" id="KW-0812">Transmembrane</keyword>
<evidence type="ECO:0000256" key="1">
    <source>
        <dbReference type="ARBA" id="ARBA00004141"/>
    </source>
</evidence>